<dbReference type="Proteomes" id="UP000094043">
    <property type="component" value="Chromosome 1"/>
</dbReference>
<keyword evidence="3 7" id="KW-0812">Transmembrane</keyword>
<reference evidence="9" key="2">
    <citation type="journal article" date="2022" name="Elife">
        <title>Obligate sexual reproduction of a homothallic fungus closely related to the Cryptococcus pathogenic species complex.</title>
        <authorList>
            <person name="Passer A.R."/>
            <person name="Clancey S.A."/>
            <person name="Shea T."/>
            <person name="David-Palma M."/>
            <person name="Averette A.F."/>
            <person name="Boekhout T."/>
            <person name="Porcel B.M."/>
            <person name="Nowrousian M."/>
            <person name="Cuomo C.A."/>
            <person name="Sun S."/>
            <person name="Heitman J."/>
            <person name="Coelho M.A."/>
        </authorList>
    </citation>
    <scope>NUCLEOTIDE SEQUENCE</scope>
    <source>
        <strain evidence="9">CBS 7841</strain>
    </source>
</reference>
<evidence type="ECO:0000256" key="5">
    <source>
        <dbReference type="ARBA" id="ARBA00023136"/>
    </source>
</evidence>
<dbReference type="SUPFAM" id="SSF103473">
    <property type="entry name" value="MFS general substrate transporter"/>
    <property type="match status" value="1"/>
</dbReference>
<keyword evidence="10" id="KW-1185">Reference proteome</keyword>
<dbReference type="RefSeq" id="XP_066066480.1">
    <property type="nucleotide sequence ID" value="XM_066210383.1"/>
</dbReference>
<feature type="transmembrane region" description="Helical" evidence="7">
    <location>
        <begin position="424"/>
        <end position="442"/>
    </location>
</feature>
<dbReference type="Gene3D" id="1.20.1250.20">
    <property type="entry name" value="MFS general substrate transporter like domains"/>
    <property type="match status" value="1"/>
</dbReference>
<dbReference type="FunFam" id="1.20.1250.20:FF:000172">
    <property type="entry name" value="MFS multidrug resistance transporter"/>
    <property type="match status" value="1"/>
</dbReference>
<organism evidence="9 10">
    <name type="scientific">Cryptococcus depauperatus CBS 7841</name>
    <dbReference type="NCBI Taxonomy" id="1295531"/>
    <lineage>
        <taxon>Eukaryota</taxon>
        <taxon>Fungi</taxon>
        <taxon>Dikarya</taxon>
        <taxon>Basidiomycota</taxon>
        <taxon>Agaricomycotina</taxon>
        <taxon>Tremellomycetes</taxon>
        <taxon>Tremellales</taxon>
        <taxon>Cryptococcaceae</taxon>
        <taxon>Cryptococcus</taxon>
    </lineage>
</organism>
<keyword evidence="5 7" id="KW-0472">Membrane</keyword>
<dbReference type="GO" id="GO:0140115">
    <property type="term" value="P:export across plasma membrane"/>
    <property type="evidence" value="ECO:0007669"/>
    <property type="project" value="UniProtKB-ARBA"/>
</dbReference>
<dbReference type="PANTHER" id="PTHR23502">
    <property type="entry name" value="MAJOR FACILITATOR SUPERFAMILY"/>
    <property type="match status" value="1"/>
</dbReference>
<dbReference type="EMBL" id="CP143784">
    <property type="protein sequence ID" value="WVN85780.1"/>
    <property type="molecule type" value="Genomic_DNA"/>
</dbReference>
<dbReference type="Pfam" id="PF07690">
    <property type="entry name" value="MFS_1"/>
    <property type="match status" value="1"/>
</dbReference>
<reference evidence="9" key="3">
    <citation type="submission" date="2024-01" db="EMBL/GenBank/DDBJ databases">
        <authorList>
            <person name="Coelho M.A."/>
            <person name="David-Palma M."/>
            <person name="Shea T."/>
            <person name="Sun S."/>
            <person name="Cuomo C.A."/>
            <person name="Heitman J."/>
        </authorList>
    </citation>
    <scope>NUCLEOTIDE SEQUENCE</scope>
    <source>
        <strain evidence="9">CBS 7841</strain>
    </source>
</reference>
<evidence type="ECO:0000256" key="4">
    <source>
        <dbReference type="ARBA" id="ARBA00022989"/>
    </source>
</evidence>
<feature type="transmembrane region" description="Helical" evidence="7">
    <location>
        <begin position="218"/>
        <end position="242"/>
    </location>
</feature>
<feature type="transmembrane region" description="Helical" evidence="7">
    <location>
        <begin position="448"/>
        <end position="473"/>
    </location>
</feature>
<feature type="transmembrane region" description="Helical" evidence="7">
    <location>
        <begin position="130"/>
        <end position="150"/>
    </location>
</feature>
<keyword evidence="6" id="KW-0325">Glycoprotein</keyword>
<comment type="subcellular location">
    <subcellularLocation>
        <location evidence="1">Membrane</location>
        <topology evidence="1">Multi-pass membrane protein</topology>
    </subcellularLocation>
</comment>
<evidence type="ECO:0000313" key="10">
    <source>
        <dbReference type="Proteomes" id="UP000094043"/>
    </source>
</evidence>
<dbReference type="InterPro" id="IPR036259">
    <property type="entry name" value="MFS_trans_sf"/>
</dbReference>
<evidence type="ECO:0000256" key="3">
    <source>
        <dbReference type="ARBA" id="ARBA00022692"/>
    </source>
</evidence>
<protein>
    <recommendedName>
        <fullName evidence="8">Major facilitator superfamily (MFS) profile domain-containing protein</fullName>
    </recommendedName>
</protein>
<evidence type="ECO:0000256" key="1">
    <source>
        <dbReference type="ARBA" id="ARBA00004141"/>
    </source>
</evidence>
<feature type="transmembrane region" description="Helical" evidence="7">
    <location>
        <begin position="334"/>
        <end position="356"/>
    </location>
</feature>
<dbReference type="GO" id="GO:0015137">
    <property type="term" value="F:citrate transmembrane transporter activity"/>
    <property type="evidence" value="ECO:0007669"/>
    <property type="project" value="UniProtKB-ARBA"/>
</dbReference>
<evidence type="ECO:0000256" key="7">
    <source>
        <dbReference type="SAM" id="Phobius"/>
    </source>
</evidence>
<name>A0AAJ8LX24_9TREE</name>
<feature type="transmembrane region" description="Helical" evidence="7">
    <location>
        <begin position="368"/>
        <end position="388"/>
    </location>
</feature>
<dbReference type="KEGG" id="cdep:91085145"/>
<feature type="transmembrane region" description="Helical" evidence="7">
    <location>
        <begin position="90"/>
        <end position="110"/>
    </location>
</feature>
<feature type="transmembrane region" description="Helical" evidence="7">
    <location>
        <begin position="157"/>
        <end position="183"/>
    </location>
</feature>
<evidence type="ECO:0000259" key="8">
    <source>
        <dbReference type="PROSITE" id="PS50850"/>
    </source>
</evidence>
<dbReference type="PROSITE" id="PS50850">
    <property type="entry name" value="MFS"/>
    <property type="match status" value="1"/>
</dbReference>
<gene>
    <name evidence="9" type="ORF">L203_100931</name>
</gene>
<dbReference type="InterPro" id="IPR011701">
    <property type="entry name" value="MFS"/>
</dbReference>
<dbReference type="InterPro" id="IPR020846">
    <property type="entry name" value="MFS_dom"/>
</dbReference>
<accession>A0AAJ8LX24</accession>
<feature type="transmembrane region" description="Helical" evidence="7">
    <location>
        <begin position="248"/>
        <end position="268"/>
    </location>
</feature>
<evidence type="ECO:0000313" key="9">
    <source>
        <dbReference type="EMBL" id="WVN85780.1"/>
    </source>
</evidence>
<reference evidence="9" key="1">
    <citation type="submission" date="2016-06" db="EMBL/GenBank/DDBJ databases">
        <authorList>
            <person name="Cuomo C."/>
            <person name="Litvintseva A."/>
            <person name="Heitman J."/>
            <person name="Chen Y."/>
            <person name="Sun S."/>
            <person name="Springer D."/>
            <person name="Dromer F."/>
            <person name="Young S."/>
            <person name="Zeng Q."/>
            <person name="Chapman S."/>
            <person name="Gujja S."/>
            <person name="Saif S."/>
            <person name="Birren B."/>
        </authorList>
    </citation>
    <scope>NUCLEOTIDE SEQUENCE</scope>
    <source>
        <strain evidence="9">CBS 7841</strain>
    </source>
</reference>
<proteinExistence type="predicted"/>
<feature type="domain" description="Major facilitator superfamily (MFS) profile" evidence="8">
    <location>
        <begin position="92"/>
        <end position="537"/>
    </location>
</feature>
<dbReference type="PANTHER" id="PTHR23502:SF51">
    <property type="entry name" value="QUINIDINE RESISTANCE PROTEIN 1-RELATED"/>
    <property type="match status" value="1"/>
</dbReference>
<keyword evidence="4 7" id="KW-1133">Transmembrane helix</keyword>
<dbReference type="FunFam" id="1.20.1720.10:FF:000009">
    <property type="entry name" value="MFS multidrug transporter"/>
    <property type="match status" value="1"/>
</dbReference>
<feature type="transmembrane region" description="Helical" evidence="7">
    <location>
        <begin position="512"/>
        <end position="533"/>
    </location>
</feature>
<evidence type="ECO:0000256" key="6">
    <source>
        <dbReference type="ARBA" id="ARBA00023180"/>
    </source>
</evidence>
<dbReference type="Gene3D" id="1.20.1720.10">
    <property type="entry name" value="Multidrug resistance protein D"/>
    <property type="match status" value="1"/>
</dbReference>
<keyword evidence="2" id="KW-0813">Transport</keyword>
<evidence type="ECO:0000256" key="2">
    <source>
        <dbReference type="ARBA" id="ARBA00022448"/>
    </source>
</evidence>
<dbReference type="GeneID" id="91085145"/>
<sequence>MSTAISTTEGLSELPMIEIGVSSRGHDAVIVRQPSLQAVPHVTTVIDMGATSLRDEPLAQSVAGARHLQTSTSRGSTEQPYSSFTKSQKWFIVVSSALGGIFSPISTNIYVPAIPLLAVAFNTTIEKINLTVTLYLIFQALSPSFFASAGDFFGRRLVFLLCLSIYLLSCIGSALCPINAYWLLMLMRFIQSSGGSPLISIGTGVISDIAMPQERGKYLGIFTLGGTMGPTLGPLIGGVLAYSLGWRAIFWFLAIFCACVLVPMIFFFPETLRALVGDGSIPPPLFNCTPAAYMKRRKVKKAVEERGETLPLINHNRAHFNPWSSFTLLLEPQLALMFIWASLYYALWYALLTIFSTLLKIEYGCNEIVIGLCYIPNGIGCAASAYITGRTMDAIYRREKKRVNDDHKNCPDDFNLEKVRFMTLPYQVGLLMASILGLAWSMEVHAPLAVPVVLNFFVGLGTGFLTTTTIYGIDTVPGQGGAVTATFNLLRCAFGAVTVSTVQLIVNRMGPGWCFVLLSSICFAGSPMLLAILKYGPKWRRKMREKG</sequence>
<dbReference type="AlphaFoldDB" id="A0AAJ8LX24"/>
<dbReference type="GO" id="GO:0005886">
    <property type="term" value="C:plasma membrane"/>
    <property type="evidence" value="ECO:0007669"/>
    <property type="project" value="TreeGrafter"/>
</dbReference>